<dbReference type="Proteomes" id="UP000316541">
    <property type="component" value="Unassembled WGS sequence"/>
</dbReference>
<feature type="compositionally biased region" description="Low complexity" evidence="1">
    <location>
        <begin position="100"/>
        <end position="126"/>
    </location>
</feature>
<reference evidence="3 4" key="1">
    <citation type="submission" date="2019-07" db="EMBL/GenBank/DDBJ databases">
        <title>Microbispora hainanensis DSM 45428.</title>
        <authorList>
            <person name="Thawai C."/>
        </authorList>
    </citation>
    <scope>NUCLEOTIDE SEQUENCE [LARGE SCALE GENOMIC DNA]</scope>
    <source>
        <strain evidence="3 4">DSM 45428</strain>
    </source>
</reference>
<accession>A0A544YW21</accession>
<gene>
    <name evidence="3" type="ORF">FLX08_14275</name>
</gene>
<evidence type="ECO:0000259" key="2">
    <source>
        <dbReference type="PROSITE" id="PS51725"/>
    </source>
</evidence>
<evidence type="ECO:0000256" key="1">
    <source>
        <dbReference type="SAM" id="MobiDB-lite"/>
    </source>
</evidence>
<dbReference type="InterPro" id="IPR050404">
    <property type="entry name" value="Heme-degrading_MO"/>
</dbReference>
<evidence type="ECO:0000313" key="4">
    <source>
        <dbReference type="Proteomes" id="UP000316541"/>
    </source>
</evidence>
<evidence type="ECO:0000313" key="3">
    <source>
        <dbReference type="EMBL" id="TQS20963.1"/>
    </source>
</evidence>
<dbReference type="InterPro" id="IPR007138">
    <property type="entry name" value="ABM_dom"/>
</dbReference>
<protein>
    <submittedName>
        <fullName evidence="3">Antibiotic biosynthesis monooxygenase</fullName>
    </submittedName>
</protein>
<dbReference type="Gene3D" id="3.30.70.100">
    <property type="match status" value="1"/>
</dbReference>
<dbReference type="GO" id="GO:0004497">
    <property type="term" value="F:monooxygenase activity"/>
    <property type="evidence" value="ECO:0007669"/>
    <property type="project" value="UniProtKB-KW"/>
</dbReference>
<organism evidence="3 4">
    <name type="scientific">Microbispora hainanensis</name>
    <dbReference type="NCBI Taxonomy" id="568844"/>
    <lineage>
        <taxon>Bacteria</taxon>
        <taxon>Bacillati</taxon>
        <taxon>Actinomycetota</taxon>
        <taxon>Actinomycetes</taxon>
        <taxon>Streptosporangiales</taxon>
        <taxon>Streptosporangiaceae</taxon>
        <taxon>Microbispora</taxon>
    </lineage>
</organism>
<dbReference type="SUPFAM" id="SSF54909">
    <property type="entry name" value="Dimeric alpha+beta barrel"/>
    <property type="match status" value="1"/>
</dbReference>
<proteinExistence type="predicted"/>
<dbReference type="PANTHER" id="PTHR34474">
    <property type="entry name" value="SIGNAL TRANSDUCTION PROTEIN TRAP"/>
    <property type="match status" value="1"/>
</dbReference>
<sequence>MGDGTVAYLRWSGDSWSRALQGVDVPSVVKINVLTVPEEMRRELEKRFANRAGMVESADGFEWFELLRPVEGSDRYLVYTRWRSEEDFRRWQESRAFQAGHAQAAAEAGTQGHGHGQAQAQAQGQAQGHGHGHGQGPAATGSELWTFEVVESTGPKQDG</sequence>
<dbReference type="Pfam" id="PF03992">
    <property type="entry name" value="ABM"/>
    <property type="match status" value="1"/>
</dbReference>
<feature type="domain" description="ABM" evidence="2">
    <location>
        <begin position="28"/>
        <end position="118"/>
    </location>
</feature>
<keyword evidence="3" id="KW-0560">Oxidoreductase</keyword>
<dbReference type="InterPro" id="IPR011008">
    <property type="entry name" value="Dimeric_a/b-barrel"/>
</dbReference>
<keyword evidence="3" id="KW-0503">Monooxygenase</keyword>
<comment type="caution">
    <text evidence="3">The sequence shown here is derived from an EMBL/GenBank/DDBJ whole genome shotgun (WGS) entry which is preliminary data.</text>
</comment>
<dbReference type="EMBL" id="VIRM01000014">
    <property type="protein sequence ID" value="TQS20963.1"/>
    <property type="molecule type" value="Genomic_DNA"/>
</dbReference>
<dbReference type="AlphaFoldDB" id="A0A544YW21"/>
<dbReference type="PANTHER" id="PTHR34474:SF2">
    <property type="entry name" value="SIGNAL TRANSDUCTION PROTEIN TRAP"/>
    <property type="match status" value="1"/>
</dbReference>
<name>A0A544YW21_9ACTN</name>
<feature type="region of interest" description="Disordered" evidence="1">
    <location>
        <begin position="100"/>
        <end position="142"/>
    </location>
</feature>
<dbReference type="PROSITE" id="PS51725">
    <property type="entry name" value="ABM"/>
    <property type="match status" value="1"/>
</dbReference>